<evidence type="ECO:0000256" key="6">
    <source>
        <dbReference type="ARBA" id="ARBA00023110"/>
    </source>
</evidence>
<dbReference type="Proteomes" id="UP000724149">
    <property type="component" value="Unassembled WGS sequence"/>
</dbReference>
<dbReference type="GO" id="GO:0003755">
    <property type="term" value="F:peptidyl-prolyl cis-trans isomerase activity"/>
    <property type="evidence" value="ECO:0007669"/>
    <property type="project" value="UniProtKB-EC"/>
</dbReference>
<evidence type="ECO:0000256" key="4">
    <source>
        <dbReference type="ARBA" id="ARBA00016902"/>
    </source>
</evidence>
<dbReference type="InterPro" id="IPR027304">
    <property type="entry name" value="Trigger_fact/SurA_dom_sf"/>
</dbReference>
<dbReference type="Gene3D" id="3.30.70.1050">
    <property type="entry name" value="Trigger factor ribosome-binding domain"/>
    <property type="match status" value="1"/>
</dbReference>
<feature type="domain" description="PPIase FKBP-type" evidence="16">
    <location>
        <begin position="162"/>
        <end position="250"/>
    </location>
</feature>
<dbReference type="EC" id="5.2.1.8" evidence="3 12"/>
<comment type="similarity">
    <text evidence="2 12 14">Belongs to the FKBP-type PPIase family. Tig subfamily.</text>
</comment>
<evidence type="ECO:0000256" key="1">
    <source>
        <dbReference type="ARBA" id="ARBA00000971"/>
    </source>
</evidence>
<name>A0ABS2GPW1_9FIRM</name>
<accession>A0ABS2GPW1</accession>
<dbReference type="SUPFAM" id="SSF102735">
    <property type="entry name" value="Trigger factor ribosome-binding domain"/>
    <property type="match status" value="1"/>
</dbReference>
<dbReference type="PANTHER" id="PTHR30560:SF3">
    <property type="entry name" value="TRIGGER FACTOR-LIKE PROTEIN TIG, CHLOROPLASTIC"/>
    <property type="match status" value="1"/>
</dbReference>
<keyword evidence="8 12" id="KW-0413">Isomerase</keyword>
<dbReference type="InterPro" id="IPR008881">
    <property type="entry name" value="Trigger_fac_ribosome-bd_bac"/>
</dbReference>
<dbReference type="InterPro" id="IPR005215">
    <property type="entry name" value="Trig_fac"/>
</dbReference>
<dbReference type="SUPFAM" id="SSF54534">
    <property type="entry name" value="FKBP-like"/>
    <property type="match status" value="1"/>
</dbReference>
<dbReference type="Pfam" id="PF05698">
    <property type="entry name" value="Trigger_C"/>
    <property type="match status" value="1"/>
</dbReference>
<sequence length="476" mass="52965">MKLVSCNKLENNKVALEVTVTAEEFQPVLDVVYRKHAKEITIPGFRKGKAPRAYVEKQYGDYFIEEAVNDMYPQAYEEACGEANVTPVEAAQVEVKEASKDGFTFVATVTVKPEVEVKNYKGLKAPKAEAKINEADVETTLAQLRDRAARLVTIEDRPAQMNDTVNINFEGFADGVAFEGGKGEGVDLVLGSGHFIPGFEEQIVGHSTGDSFDVTVTFPEEYHATDLAGKPAVFKTSINSIKEKQLPELDDDFVKDVSEFDTLDELKADIRARLMERAEAKCEEDYENGLVSAVLENTVIDLPQCMIDTRIDEMVQDFDYRLRSQGLDLNTYFQYTGETLPAMRKTFAEQAERHVRIRLALEKIAELEGLTATHEDVDKEIAKIAEMYHMDEKEVRENMPLNALSQDIVVNKAIELIKANAVAEPVGAEKEKKPAKKTAAKKTAKKAEEAPAEGAEEAPKKKTTRKKKAEETADAE</sequence>
<comment type="domain">
    <text evidence="12">Consists of 3 domains; the N-terminus binds the ribosome, the middle domain has PPIase activity, while the C-terminus has intrinsic chaperone activity on its own.</text>
</comment>
<keyword evidence="7 12" id="KW-0143">Chaperone</keyword>
<dbReference type="NCBIfam" id="TIGR00115">
    <property type="entry name" value="tig"/>
    <property type="match status" value="1"/>
</dbReference>
<dbReference type="EMBL" id="JACSNR010000007">
    <property type="protein sequence ID" value="MBM6923594.1"/>
    <property type="molecule type" value="Genomic_DNA"/>
</dbReference>
<evidence type="ECO:0000256" key="13">
    <source>
        <dbReference type="PROSITE-ProRule" id="PRU00277"/>
    </source>
</evidence>
<evidence type="ECO:0000256" key="15">
    <source>
        <dbReference type="SAM" id="MobiDB-lite"/>
    </source>
</evidence>
<dbReference type="PIRSF" id="PIRSF003095">
    <property type="entry name" value="Trigger_factor"/>
    <property type="match status" value="1"/>
</dbReference>
<protein>
    <recommendedName>
        <fullName evidence="4 12">Trigger factor</fullName>
        <shortName evidence="12">TF</shortName>
        <ecNumber evidence="3 12">5.2.1.8</ecNumber>
    </recommendedName>
    <alternativeName>
        <fullName evidence="11 12">PPIase</fullName>
    </alternativeName>
</protein>
<organism evidence="17 18">
    <name type="scientific">Hydrogenoanaerobacterium saccharovorans</name>
    <dbReference type="NCBI Taxonomy" id="474960"/>
    <lineage>
        <taxon>Bacteria</taxon>
        <taxon>Bacillati</taxon>
        <taxon>Bacillota</taxon>
        <taxon>Clostridia</taxon>
        <taxon>Eubacteriales</taxon>
        <taxon>Oscillospiraceae</taxon>
        <taxon>Hydrogenoanaerobacterium</taxon>
    </lineage>
</organism>
<keyword evidence="9 12" id="KW-0131">Cell cycle</keyword>
<evidence type="ECO:0000256" key="5">
    <source>
        <dbReference type="ARBA" id="ARBA00022618"/>
    </source>
</evidence>
<evidence type="ECO:0000256" key="3">
    <source>
        <dbReference type="ARBA" id="ARBA00013194"/>
    </source>
</evidence>
<evidence type="ECO:0000256" key="12">
    <source>
        <dbReference type="HAMAP-Rule" id="MF_00303"/>
    </source>
</evidence>
<dbReference type="SUPFAM" id="SSF109998">
    <property type="entry name" value="Triger factor/SurA peptide-binding domain-like"/>
    <property type="match status" value="1"/>
</dbReference>
<evidence type="ECO:0000256" key="2">
    <source>
        <dbReference type="ARBA" id="ARBA00005464"/>
    </source>
</evidence>
<dbReference type="InterPro" id="IPR001179">
    <property type="entry name" value="PPIase_FKBP_dom"/>
</dbReference>
<comment type="catalytic activity">
    <reaction evidence="1 12 13">
        <text>[protein]-peptidylproline (omega=180) = [protein]-peptidylproline (omega=0)</text>
        <dbReference type="Rhea" id="RHEA:16237"/>
        <dbReference type="Rhea" id="RHEA-COMP:10747"/>
        <dbReference type="Rhea" id="RHEA-COMP:10748"/>
        <dbReference type="ChEBI" id="CHEBI:83833"/>
        <dbReference type="ChEBI" id="CHEBI:83834"/>
        <dbReference type="EC" id="5.2.1.8"/>
    </reaction>
</comment>
<keyword evidence="18" id="KW-1185">Reference proteome</keyword>
<dbReference type="PROSITE" id="PS50059">
    <property type="entry name" value="FKBP_PPIASE"/>
    <property type="match status" value="1"/>
</dbReference>
<dbReference type="RefSeq" id="WP_204721080.1">
    <property type="nucleotide sequence ID" value="NZ_JACSNR010000007.1"/>
</dbReference>
<dbReference type="Gene3D" id="1.10.3120.10">
    <property type="entry name" value="Trigger factor, C-terminal domain"/>
    <property type="match status" value="1"/>
</dbReference>
<dbReference type="Pfam" id="PF05697">
    <property type="entry name" value="Trigger_N"/>
    <property type="match status" value="1"/>
</dbReference>
<comment type="subcellular location">
    <subcellularLocation>
        <location evidence="12">Cytoplasm</location>
    </subcellularLocation>
    <text evidence="12">About half TF is bound to the ribosome near the polypeptide exit tunnel while the other half is free in the cytoplasm.</text>
</comment>
<evidence type="ECO:0000313" key="17">
    <source>
        <dbReference type="EMBL" id="MBM6923594.1"/>
    </source>
</evidence>
<comment type="function">
    <text evidence="10 12">Involved in protein export. Acts as a chaperone by maintaining the newly synthesized protein in an open conformation. Functions as a peptidyl-prolyl cis-trans isomerase.</text>
</comment>
<keyword evidence="12" id="KW-0963">Cytoplasm</keyword>
<evidence type="ECO:0000256" key="10">
    <source>
        <dbReference type="ARBA" id="ARBA00024849"/>
    </source>
</evidence>
<evidence type="ECO:0000259" key="16">
    <source>
        <dbReference type="PROSITE" id="PS50059"/>
    </source>
</evidence>
<dbReference type="InterPro" id="IPR037041">
    <property type="entry name" value="Trigger_fac_C_sf"/>
</dbReference>
<evidence type="ECO:0000256" key="11">
    <source>
        <dbReference type="ARBA" id="ARBA00029986"/>
    </source>
</evidence>
<evidence type="ECO:0000313" key="18">
    <source>
        <dbReference type="Proteomes" id="UP000724149"/>
    </source>
</evidence>
<dbReference type="HAMAP" id="MF_00303">
    <property type="entry name" value="Trigger_factor_Tig"/>
    <property type="match status" value="1"/>
</dbReference>
<feature type="compositionally biased region" description="Basic residues" evidence="15">
    <location>
        <begin position="433"/>
        <end position="444"/>
    </location>
</feature>
<keyword evidence="5 12" id="KW-0132">Cell division</keyword>
<dbReference type="Gene3D" id="3.10.50.40">
    <property type="match status" value="1"/>
</dbReference>
<comment type="caution">
    <text evidence="17">The sequence shown here is derived from an EMBL/GenBank/DDBJ whole genome shotgun (WGS) entry which is preliminary data.</text>
</comment>
<evidence type="ECO:0000256" key="7">
    <source>
        <dbReference type="ARBA" id="ARBA00023186"/>
    </source>
</evidence>
<dbReference type="InterPro" id="IPR046357">
    <property type="entry name" value="PPIase_dom_sf"/>
</dbReference>
<keyword evidence="6 12" id="KW-0697">Rotamase</keyword>
<feature type="region of interest" description="Disordered" evidence="15">
    <location>
        <begin position="425"/>
        <end position="476"/>
    </location>
</feature>
<reference evidence="17 18" key="1">
    <citation type="journal article" date="2021" name="Sci. Rep.">
        <title>The distribution of antibiotic resistance genes in chicken gut microbiota commensals.</title>
        <authorList>
            <person name="Juricova H."/>
            <person name="Matiasovicova J."/>
            <person name="Kubasova T."/>
            <person name="Cejkova D."/>
            <person name="Rychlik I."/>
        </authorList>
    </citation>
    <scope>NUCLEOTIDE SEQUENCE [LARGE SCALE GENOMIC DNA]</scope>
    <source>
        <strain evidence="17 18">An564</strain>
    </source>
</reference>
<evidence type="ECO:0000256" key="8">
    <source>
        <dbReference type="ARBA" id="ARBA00023235"/>
    </source>
</evidence>
<evidence type="ECO:0000256" key="14">
    <source>
        <dbReference type="RuleBase" id="RU003914"/>
    </source>
</evidence>
<dbReference type="Pfam" id="PF00254">
    <property type="entry name" value="FKBP_C"/>
    <property type="match status" value="1"/>
</dbReference>
<dbReference type="PANTHER" id="PTHR30560">
    <property type="entry name" value="TRIGGER FACTOR CHAPERONE AND PEPTIDYL-PROLYL CIS/TRANS ISOMERASE"/>
    <property type="match status" value="1"/>
</dbReference>
<evidence type="ECO:0000256" key="9">
    <source>
        <dbReference type="ARBA" id="ARBA00023306"/>
    </source>
</evidence>
<dbReference type="InterPro" id="IPR036611">
    <property type="entry name" value="Trigger_fac_ribosome-bd_sf"/>
</dbReference>
<dbReference type="InterPro" id="IPR008880">
    <property type="entry name" value="Trigger_fac_C"/>
</dbReference>
<proteinExistence type="inferred from homology"/>
<gene>
    <name evidence="12" type="primary">tig</name>
    <name evidence="17" type="ORF">H9X81_07830</name>
</gene>